<feature type="region of interest" description="Disordered" evidence="2">
    <location>
        <begin position="320"/>
        <end position="349"/>
    </location>
</feature>
<reference evidence="5 6" key="1">
    <citation type="submission" date="2020-07" db="EMBL/GenBank/DDBJ databases">
        <authorList>
            <person name="Feng H."/>
        </authorList>
    </citation>
    <scope>NUCLEOTIDE SEQUENCE [LARGE SCALE GENOMIC DNA]</scope>
    <source>
        <strain evidence="6">s-10</strain>
    </source>
</reference>
<feature type="domain" description="Cell envelope-related transcriptional attenuator" evidence="4">
    <location>
        <begin position="92"/>
        <end position="247"/>
    </location>
</feature>
<evidence type="ECO:0000256" key="2">
    <source>
        <dbReference type="SAM" id="MobiDB-lite"/>
    </source>
</evidence>
<dbReference type="NCBIfam" id="TIGR00350">
    <property type="entry name" value="lytR_cpsA_psr"/>
    <property type="match status" value="1"/>
</dbReference>
<organism evidence="5 6">
    <name type="scientific">Paenactinomyces guangxiensis</name>
    <dbReference type="NCBI Taxonomy" id="1490290"/>
    <lineage>
        <taxon>Bacteria</taxon>
        <taxon>Bacillati</taxon>
        <taxon>Bacillota</taxon>
        <taxon>Bacilli</taxon>
        <taxon>Bacillales</taxon>
        <taxon>Thermoactinomycetaceae</taxon>
        <taxon>Paenactinomyces</taxon>
    </lineage>
</organism>
<feature type="transmembrane region" description="Helical" evidence="3">
    <location>
        <begin position="20"/>
        <end position="41"/>
    </location>
</feature>
<keyword evidence="3" id="KW-0472">Membrane</keyword>
<accession>A0A7W1WSW6</accession>
<evidence type="ECO:0000259" key="4">
    <source>
        <dbReference type="Pfam" id="PF03816"/>
    </source>
</evidence>
<evidence type="ECO:0000313" key="6">
    <source>
        <dbReference type="Proteomes" id="UP000535491"/>
    </source>
</evidence>
<protein>
    <submittedName>
        <fullName evidence="5">LCP family protein</fullName>
    </submittedName>
</protein>
<dbReference type="InterPro" id="IPR050922">
    <property type="entry name" value="LytR/CpsA/Psr_CW_biosynth"/>
</dbReference>
<dbReference type="PANTHER" id="PTHR33392">
    <property type="entry name" value="POLYISOPRENYL-TEICHOIC ACID--PEPTIDOGLYCAN TEICHOIC ACID TRANSFERASE TAGU"/>
    <property type="match status" value="1"/>
</dbReference>
<comment type="caution">
    <text evidence="5">The sequence shown here is derived from an EMBL/GenBank/DDBJ whole genome shotgun (WGS) entry which is preliminary data.</text>
</comment>
<evidence type="ECO:0000313" key="5">
    <source>
        <dbReference type="EMBL" id="MBA4495373.1"/>
    </source>
</evidence>
<keyword evidence="6" id="KW-1185">Reference proteome</keyword>
<dbReference type="Proteomes" id="UP000535491">
    <property type="component" value="Unassembled WGS sequence"/>
</dbReference>
<proteinExistence type="inferred from homology"/>
<evidence type="ECO:0000256" key="3">
    <source>
        <dbReference type="SAM" id="Phobius"/>
    </source>
</evidence>
<dbReference type="AlphaFoldDB" id="A0A7W1WSW6"/>
<dbReference type="InterPro" id="IPR004474">
    <property type="entry name" value="LytR_CpsA_psr"/>
</dbReference>
<comment type="similarity">
    <text evidence="1">Belongs to the LytR/CpsA/Psr (LCP) family.</text>
</comment>
<dbReference type="Pfam" id="PF03816">
    <property type="entry name" value="LytR_cpsA_psr"/>
    <property type="match status" value="1"/>
</dbReference>
<feature type="compositionally biased region" description="Acidic residues" evidence="2">
    <location>
        <begin position="337"/>
        <end position="349"/>
    </location>
</feature>
<dbReference type="EMBL" id="JACEIQ010000014">
    <property type="protein sequence ID" value="MBA4495373.1"/>
    <property type="molecule type" value="Genomic_DNA"/>
</dbReference>
<gene>
    <name evidence="5" type="ORF">H1191_13765</name>
</gene>
<dbReference type="Gene3D" id="3.40.630.190">
    <property type="entry name" value="LCP protein"/>
    <property type="match status" value="1"/>
</dbReference>
<name>A0A7W1WSW6_9BACL</name>
<evidence type="ECO:0000256" key="1">
    <source>
        <dbReference type="ARBA" id="ARBA00006068"/>
    </source>
</evidence>
<keyword evidence="3" id="KW-1133">Transmembrane helix</keyword>
<dbReference type="PANTHER" id="PTHR33392:SF6">
    <property type="entry name" value="POLYISOPRENYL-TEICHOIC ACID--PEPTIDOGLYCAN TEICHOIC ACID TRANSFERASE TAGU"/>
    <property type="match status" value="1"/>
</dbReference>
<sequence length="349" mass="40239">MLRVENSRIDRVKKKRRRKWLFRILTMCLILFIGIGSYFGLQVWGALAKGHDESQGKSKLRDQEVEIKKDPFAILLIGSDQLTVKEEQEAWRPDVLMVAAINPKTNSIKLVSIPRDTYTKIANTNGHKDKINSAAYWGKEKGINPVTNTRETVENLLGIPIDYYAKINFRGFMDVVNTLGGVDVNNKFYFKTTSFNSRVMRFPEGPQHLNGEQALAYVRMRKKDPEGDKGRNRRQQEVVQQLTDKIISFEGITKFSELTEAVGRNFSYNFKVTEIPALQAVYNKSKGNLETITVKTHPDKRNGIWYEILSEEEKQRIRDILQKQMEWKPKDQNQETDQTEEDDSSGEGN</sequence>
<dbReference type="RefSeq" id="WP_181752742.1">
    <property type="nucleotide sequence ID" value="NZ_JACEIQ010000014.1"/>
</dbReference>
<keyword evidence="3" id="KW-0812">Transmembrane</keyword>
<feature type="compositionally biased region" description="Basic and acidic residues" evidence="2">
    <location>
        <begin position="320"/>
        <end position="333"/>
    </location>
</feature>